<reference evidence="1" key="1">
    <citation type="submission" date="2020-08" db="EMBL/GenBank/DDBJ databases">
        <title>Multicomponent nature underlies the extraordinary mechanical properties of spider dragline silk.</title>
        <authorList>
            <person name="Kono N."/>
            <person name="Nakamura H."/>
            <person name="Mori M."/>
            <person name="Yoshida Y."/>
            <person name="Ohtoshi R."/>
            <person name="Malay A.D."/>
            <person name="Moran D.A.P."/>
            <person name="Tomita M."/>
            <person name="Numata K."/>
            <person name="Arakawa K."/>
        </authorList>
    </citation>
    <scope>NUCLEOTIDE SEQUENCE</scope>
</reference>
<gene>
    <name evidence="1" type="ORF">NPIL_522391</name>
</gene>
<name>A0A8X6QFT8_NEPPI</name>
<dbReference type="AlphaFoldDB" id="A0A8X6QFT8"/>
<protein>
    <submittedName>
        <fullName evidence="1">Uncharacterized protein</fullName>
    </submittedName>
</protein>
<keyword evidence="2" id="KW-1185">Reference proteome</keyword>
<evidence type="ECO:0000313" key="2">
    <source>
        <dbReference type="Proteomes" id="UP000887013"/>
    </source>
</evidence>
<proteinExistence type="predicted"/>
<dbReference type="EMBL" id="BMAW01030527">
    <property type="protein sequence ID" value="GFU16903.1"/>
    <property type="molecule type" value="Genomic_DNA"/>
</dbReference>
<sequence>MIKDLNSMVDDIRILSQTKTIMRNNKYVDAFWKFEPSVELRTNKSEMFLRFSFCVSILEIGDPARDNSSMGLIQNKETFVLLVSITVEYYLRPNKSAILCLTHVNRVQGRRHNGKKTVEKYPPMVRRY</sequence>
<organism evidence="1 2">
    <name type="scientific">Nephila pilipes</name>
    <name type="common">Giant wood spider</name>
    <name type="synonym">Nephila maculata</name>
    <dbReference type="NCBI Taxonomy" id="299642"/>
    <lineage>
        <taxon>Eukaryota</taxon>
        <taxon>Metazoa</taxon>
        <taxon>Ecdysozoa</taxon>
        <taxon>Arthropoda</taxon>
        <taxon>Chelicerata</taxon>
        <taxon>Arachnida</taxon>
        <taxon>Araneae</taxon>
        <taxon>Araneomorphae</taxon>
        <taxon>Entelegynae</taxon>
        <taxon>Araneoidea</taxon>
        <taxon>Nephilidae</taxon>
        <taxon>Nephila</taxon>
    </lineage>
</organism>
<evidence type="ECO:0000313" key="1">
    <source>
        <dbReference type="EMBL" id="GFU16903.1"/>
    </source>
</evidence>
<accession>A0A8X6QFT8</accession>
<comment type="caution">
    <text evidence="1">The sequence shown here is derived from an EMBL/GenBank/DDBJ whole genome shotgun (WGS) entry which is preliminary data.</text>
</comment>
<dbReference type="Proteomes" id="UP000887013">
    <property type="component" value="Unassembled WGS sequence"/>
</dbReference>